<dbReference type="Pfam" id="PF13185">
    <property type="entry name" value="GAF_2"/>
    <property type="match status" value="1"/>
</dbReference>
<dbReference type="Pfam" id="PF03861">
    <property type="entry name" value="ANTAR"/>
    <property type="match status" value="1"/>
</dbReference>
<dbReference type="InterPro" id="IPR011006">
    <property type="entry name" value="CheY-like_superfamily"/>
</dbReference>
<feature type="domain" description="ANTAR" evidence="5">
    <location>
        <begin position="173"/>
        <end position="234"/>
    </location>
</feature>
<dbReference type="PIRSF" id="PIRSF036625">
    <property type="entry name" value="GAF_ANTAR"/>
    <property type="match status" value="1"/>
</dbReference>
<keyword evidence="1" id="KW-0808">Transferase</keyword>
<dbReference type="InterPro" id="IPR003018">
    <property type="entry name" value="GAF"/>
</dbReference>
<accession>A0A7Z0D4M2</accession>
<dbReference type="InterPro" id="IPR005561">
    <property type="entry name" value="ANTAR"/>
</dbReference>
<dbReference type="SMART" id="SM00065">
    <property type="entry name" value="GAF"/>
    <property type="match status" value="1"/>
</dbReference>
<proteinExistence type="predicted"/>
<dbReference type="Gene3D" id="3.30.450.40">
    <property type="match status" value="1"/>
</dbReference>
<dbReference type="InterPro" id="IPR036388">
    <property type="entry name" value="WH-like_DNA-bd_sf"/>
</dbReference>
<dbReference type="InterPro" id="IPR012074">
    <property type="entry name" value="GAF_ANTAR"/>
</dbReference>
<evidence type="ECO:0000259" key="5">
    <source>
        <dbReference type="PROSITE" id="PS50921"/>
    </source>
</evidence>
<keyword evidence="7" id="KW-1185">Reference proteome</keyword>
<gene>
    <name evidence="6" type="ORF">BJY26_003022</name>
</gene>
<dbReference type="EMBL" id="JACBZP010000001">
    <property type="protein sequence ID" value="NYI68716.1"/>
    <property type="molecule type" value="Genomic_DNA"/>
</dbReference>
<reference evidence="6 7" key="1">
    <citation type="submission" date="2020-07" db="EMBL/GenBank/DDBJ databases">
        <title>Sequencing the genomes of 1000 actinobacteria strains.</title>
        <authorList>
            <person name="Klenk H.-P."/>
        </authorList>
    </citation>
    <scope>NUCLEOTIDE SEQUENCE [LARGE SCALE GENOMIC DNA]</scope>
    <source>
        <strain evidence="6 7">DSM 26341</strain>
    </source>
</reference>
<dbReference type="SUPFAM" id="SSF55781">
    <property type="entry name" value="GAF domain-like"/>
    <property type="match status" value="1"/>
</dbReference>
<dbReference type="RefSeq" id="WP_237248781.1">
    <property type="nucleotide sequence ID" value="NZ_JACBZP010000001.1"/>
</dbReference>
<evidence type="ECO:0000313" key="6">
    <source>
        <dbReference type="EMBL" id="NYI68716.1"/>
    </source>
</evidence>
<evidence type="ECO:0000313" key="7">
    <source>
        <dbReference type="Proteomes" id="UP000539111"/>
    </source>
</evidence>
<keyword evidence="2" id="KW-0418">Kinase</keyword>
<organism evidence="6 7">
    <name type="scientific">Spelaeicoccus albus</name>
    <dbReference type="NCBI Taxonomy" id="1280376"/>
    <lineage>
        <taxon>Bacteria</taxon>
        <taxon>Bacillati</taxon>
        <taxon>Actinomycetota</taxon>
        <taxon>Actinomycetes</taxon>
        <taxon>Micrococcales</taxon>
        <taxon>Brevibacteriaceae</taxon>
        <taxon>Spelaeicoccus</taxon>
    </lineage>
</organism>
<keyword evidence="3" id="KW-0805">Transcription regulation</keyword>
<evidence type="ECO:0000256" key="3">
    <source>
        <dbReference type="ARBA" id="ARBA00023015"/>
    </source>
</evidence>
<keyword evidence="4" id="KW-0804">Transcription</keyword>
<dbReference type="AlphaFoldDB" id="A0A7Z0D4M2"/>
<protein>
    <submittedName>
        <fullName evidence="6">Transcriptional regulator with GAF, ATPase, and Fis domain</fullName>
    </submittedName>
</protein>
<evidence type="ECO:0000256" key="1">
    <source>
        <dbReference type="ARBA" id="ARBA00022679"/>
    </source>
</evidence>
<dbReference type="Proteomes" id="UP000539111">
    <property type="component" value="Unassembled WGS sequence"/>
</dbReference>
<evidence type="ECO:0000256" key="2">
    <source>
        <dbReference type="ARBA" id="ARBA00022777"/>
    </source>
</evidence>
<dbReference type="PROSITE" id="PS50921">
    <property type="entry name" value="ANTAR"/>
    <property type="match status" value="1"/>
</dbReference>
<dbReference type="GO" id="GO:0016301">
    <property type="term" value="F:kinase activity"/>
    <property type="evidence" value="ECO:0007669"/>
    <property type="project" value="UniProtKB-KW"/>
</dbReference>
<name>A0A7Z0D4M2_9MICO</name>
<dbReference type="SMART" id="SM01012">
    <property type="entry name" value="ANTAR"/>
    <property type="match status" value="1"/>
</dbReference>
<dbReference type="InterPro" id="IPR029016">
    <property type="entry name" value="GAF-like_dom_sf"/>
</dbReference>
<dbReference type="Gene3D" id="1.10.10.10">
    <property type="entry name" value="Winged helix-like DNA-binding domain superfamily/Winged helix DNA-binding domain"/>
    <property type="match status" value="1"/>
</dbReference>
<dbReference type="SUPFAM" id="SSF52172">
    <property type="entry name" value="CheY-like"/>
    <property type="match status" value="1"/>
</dbReference>
<comment type="caution">
    <text evidence="6">The sequence shown here is derived from an EMBL/GenBank/DDBJ whole genome shotgun (WGS) entry which is preliminary data.</text>
</comment>
<dbReference type="GO" id="GO:0003723">
    <property type="term" value="F:RNA binding"/>
    <property type="evidence" value="ECO:0007669"/>
    <property type="project" value="InterPro"/>
</dbReference>
<sequence>MDNEREADGDLQRVGATEDTWDALSEIARALQQEDDPEQILVDIVDGAIQLVPGVDAGSISFVLNRKKSGSRAASGELPSQIDAVQNELNEGPCLRAVYDHPIVRVSDMRSETRWPTFARRAYELGVGSMIAFQLWVEDENLGALNLFARDPGAFDEETERIGLLYAAQAAVAYAETQKTAQLSQAIETRDLIGQAKGILMERYKMSAGQAFRVLVRSSSTSNKKLHVLAEELATTGQIAGVTDAGASGGI</sequence>
<evidence type="ECO:0000256" key="4">
    <source>
        <dbReference type="ARBA" id="ARBA00023163"/>
    </source>
</evidence>